<keyword evidence="1 5" id="KW-0808">Transferase</keyword>
<dbReference type="InterPro" id="IPR000182">
    <property type="entry name" value="GNAT_dom"/>
</dbReference>
<dbReference type="Gene3D" id="3.40.630.30">
    <property type="match status" value="1"/>
</dbReference>
<dbReference type="PANTHER" id="PTHR43877">
    <property type="entry name" value="AMINOALKYLPHOSPHONATE N-ACETYLTRANSFERASE-RELATED-RELATED"/>
    <property type="match status" value="1"/>
</dbReference>
<organism evidence="5 6">
    <name type="scientific">Kitasatospora viridis</name>
    <dbReference type="NCBI Taxonomy" id="281105"/>
    <lineage>
        <taxon>Bacteria</taxon>
        <taxon>Bacillati</taxon>
        <taxon>Actinomycetota</taxon>
        <taxon>Actinomycetes</taxon>
        <taxon>Kitasatosporales</taxon>
        <taxon>Streptomycetaceae</taxon>
        <taxon>Kitasatospora</taxon>
    </lineage>
</organism>
<dbReference type="PROSITE" id="PS51186">
    <property type="entry name" value="GNAT"/>
    <property type="match status" value="1"/>
</dbReference>
<dbReference type="InterPro" id="IPR050832">
    <property type="entry name" value="Bact_Acetyltransf"/>
</dbReference>
<evidence type="ECO:0000313" key="5">
    <source>
        <dbReference type="EMBL" id="TWF96738.1"/>
    </source>
</evidence>
<evidence type="ECO:0000256" key="2">
    <source>
        <dbReference type="ARBA" id="ARBA00023315"/>
    </source>
</evidence>
<evidence type="ECO:0000256" key="1">
    <source>
        <dbReference type="ARBA" id="ARBA00022679"/>
    </source>
</evidence>
<dbReference type="CDD" id="cd04301">
    <property type="entry name" value="NAT_SF"/>
    <property type="match status" value="1"/>
</dbReference>
<gene>
    <name evidence="5" type="ORF">FHX73_11510</name>
</gene>
<name>A0A561UBK4_9ACTN</name>
<dbReference type="AlphaFoldDB" id="A0A561UBK4"/>
<dbReference type="InterPro" id="IPR016181">
    <property type="entry name" value="Acyl_CoA_acyltransferase"/>
</dbReference>
<dbReference type="SUPFAM" id="SSF55729">
    <property type="entry name" value="Acyl-CoA N-acyltransferases (Nat)"/>
    <property type="match status" value="1"/>
</dbReference>
<dbReference type="OrthoDB" id="4458954at2"/>
<protein>
    <submittedName>
        <fullName evidence="5">Acetyltransferase (GNAT) family protein</fullName>
    </submittedName>
</protein>
<sequence length="206" mass="21889">MAEYRIRRRWSADLEGCVRALAEVYEADGYPQVWPARPSVWLVDPDQLAGWVATGPDGSVVAHVSLVAGARSSAARVWADRTGRRVEETAAVSRLYVAPTARGRGLGSELLDAAAEYAREQGFCPVLDVVTGHTAAVELYERQGWEWLMTVDQQWPDGQVVPVHCYALDGALGGALDGAPDGESGGGAGGVSGGAPDEVADRTLER</sequence>
<feature type="region of interest" description="Disordered" evidence="3">
    <location>
        <begin position="177"/>
        <end position="206"/>
    </location>
</feature>
<keyword evidence="6" id="KW-1185">Reference proteome</keyword>
<dbReference type="RefSeq" id="WP_145903049.1">
    <property type="nucleotide sequence ID" value="NZ_BAAAMZ010000004.1"/>
</dbReference>
<evidence type="ECO:0000259" key="4">
    <source>
        <dbReference type="PROSITE" id="PS51186"/>
    </source>
</evidence>
<comment type="caution">
    <text evidence="5">The sequence shown here is derived from an EMBL/GenBank/DDBJ whole genome shotgun (WGS) entry which is preliminary data.</text>
</comment>
<dbReference type="GO" id="GO:0016747">
    <property type="term" value="F:acyltransferase activity, transferring groups other than amino-acyl groups"/>
    <property type="evidence" value="ECO:0007669"/>
    <property type="project" value="InterPro"/>
</dbReference>
<evidence type="ECO:0000256" key="3">
    <source>
        <dbReference type="SAM" id="MobiDB-lite"/>
    </source>
</evidence>
<keyword evidence="2" id="KW-0012">Acyltransferase</keyword>
<dbReference type="EMBL" id="VIWT01000001">
    <property type="protein sequence ID" value="TWF96738.1"/>
    <property type="molecule type" value="Genomic_DNA"/>
</dbReference>
<dbReference type="Pfam" id="PF00583">
    <property type="entry name" value="Acetyltransf_1"/>
    <property type="match status" value="1"/>
</dbReference>
<accession>A0A561UBK4</accession>
<feature type="domain" description="N-acetyltransferase" evidence="4">
    <location>
        <begin position="4"/>
        <end position="168"/>
    </location>
</feature>
<dbReference type="PANTHER" id="PTHR43877:SF2">
    <property type="entry name" value="AMINOALKYLPHOSPHONATE N-ACETYLTRANSFERASE-RELATED"/>
    <property type="match status" value="1"/>
</dbReference>
<proteinExistence type="predicted"/>
<dbReference type="Proteomes" id="UP000317940">
    <property type="component" value="Unassembled WGS sequence"/>
</dbReference>
<evidence type="ECO:0000313" key="6">
    <source>
        <dbReference type="Proteomes" id="UP000317940"/>
    </source>
</evidence>
<feature type="compositionally biased region" description="Gly residues" evidence="3">
    <location>
        <begin position="183"/>
        <end position="193"/>
    </location>
</feature>
<reference evidence="5 6" key="1">
    <citation type="submission" date="2019-06" db="EMBL/GenBank/DDBJ databases">
        <title>Sequencing the genomes of 1000 actinobacteria strains.</title>
        <authorList>
            <person name="Klenk H.-P."/>
        </authorList>
    </citation>
    <scope>NUCLEOTIDE SEQUENCE [LARGE SCALE GENOMIC DNA]</scope>
    <source>
        <strain evidence="5 6">DSM 44826</strain>
    </source>
</reference>